<proteinExistence type="predicted"/>
<accession>A0A3M7EQJ1</accession>
<reference evidence="1 2" key="1">
    <citation type="journal article" date="2018" name="BMC Genomics">
        <title>Genomic evidence for intraspecific hybridization in a clonal and extremely halotolerant yeast.</title>
        <authorList>
            <person name="Gostincar C."/>
            <person name="Stajich J.E."/>
            <person name="Zupancic J."/>
            <person name="Zalar P."/>
            <person name="Gunde-Cimerman N."/>
        </authorList>
    </citation>
    <scope>NUCLEOTIDE SEQUENCE [LARGE SCALE GENOMIC DNA]</scope>
    <source>
        <strain evidence="1 2">EXF-171</strain>
    </source>
</reference>
<organism evidence="1 2">
    <name type="scientific">Hortaea werneckii</name>
    <name type="common">Black yeast</name>
    <name type="synonym">Cladosporium werneckii</name>
    <dbReference type="NCBI Taxonomy" id="91943"/>
    <lineage>
        <taxon>Eukaryota</taxon>
        <taxon>Fungi</taxon>
        <taxon>Dikarya</taxon>
        <taxon>Ascomycota</taxon>
        <taxon>Pezizomycotina</taxon>
        <taxon>Dothideomycetes</taxon>
        <taxon>Dothideomycetidae</taxon>
        <taxon>Mycosphaerellales</taxon>
        <taxon>Teratosphaeriaceae</taxon>
        <taxon>Hortaea</taxon>
    </lineage>
</organism>
<evidence type="ECO:0000313" key="2">
    <source>
        <dbReference type="Proteomes" id="UP000281468"/>
    </source>
</evidence>
<name>A0A3M7EQJ1_HORWE</name>
<evidence type="ECO:0000313" key="1">
    <source>
        <dbReference type="EMBL" id="RMY78752.1"/>
    </source>
</evidence>
<protein>
    <recommendedName>
        <fullName evidence="3">Glycosyltransferase 2-like domain-containing protein</fullName>
    </recommendedName>
</protein>
<gene>
    <name evidence="1" type="ORF">D0862_13312</name>
</gene>
<dbReference type="Proteomes" id="UP000281468">
    <property type="component" value="Unassembled WGS sequence"/>
</dbReference>
<evidence type="ECO:0008006" key="3">
    <source>
        <dbReference type="Google" id="ProtNLM"/>
    </source>
</evidence>
<comment type="caution">
    <text evidence="1">The sequence shown here is derived from an EMBL/GenBank/DDBJ whole genome shotgun (WGS) entry which is preliminary data.</text>
</comment>
<dbReference type="AlphaFoldDB" id="A0A3M7EQJ1"/>
<sequence>MAAILSREDLKLEQLIHVESVQVDGEDWEIGGPPGFCQDTLWGQEKQQYHSRTTYLGSDSELSPVLESLDIGELSQPLEKPLPESVVVVPAASEDHRYWPKCVRNGTCGGSPIGNYIVKERYIDRQITGAFYTSVAAGGSPEKPTVDLFVLSRSRASAEINRAFQALERLEYPNAVLVVHILDATNSLLAESLAQRNDFDYVRVEGQHVRLHDLEWAFELAQGDVLIAVDLDLCSSVNDMLQASSMVLPPCNSL</sequence>
<dbReference type="EMBL" id="QWIQ01000719">
    <property type="protein sequence ID" value="RMY78752.1"/>
    <property type="molecule type" value="Genomic_DNA"/>
</dbReference>